<accession>A0A5J4QHG9</accession>
<dbReference type="EMBL" id="SNRY01003442">
    <property type="protein sequence ID" value="KAA6320962.1"/>
    <property type="molecule type" value="Genomic_DNA"/>
</dbReference>
<gene>
    <name evidence="1" type="ORF">EZS27_029330</name>
</gene>
<evidence type="ECO:0000313" key="1">
    <source>
        <dbReference type="EMBL" id="KAA6320962.1"/>
    </source>
</evidence>
<comment type="caution">
    <text evidence="1">The sequence shown here is derived from an EMBL/GenBank/DDBJ whole genome shotgun (WGS) entry which is preliminary data.</text>
</comment>
<sequence>MYDNFKISKSKIFSIYLLAHHSGDDRFYSYITGELDSTNINHRYYFDEVLKHVKKIEFAASHFIRGYEGESGELDEAMKDWFGNCSAQYRILLSYDLFRDMVLHEWEEEKRKKTV</sequence>
<dbReference type="AlphaFoldDB" id="A0A5J4QHG9"/>
<reference evidence="1" key="1">
    <citation type="submission" date="2019-03" db="EMBL/GenBank/DDBJ databases">
        <title>Single cell metagenomics reveals metabolic interactions within the superorganism composed of flagellate Streblomastix strix and complex community of Bacteroidetes bacteria on its surface.</title>
        <authorList>
            <person name="Treitli S.C."/>
            <person name="Kolisko M."/>
            <person name="Husnik F."/>
            <person name="Keeling P."/>
            <person name="Hampl V."/>
        </authorList>
    </citation>
    <scope>NUCLEOTIDE SEQUENCE</scope>
    <source>
        <strain evidence="1">STM</strain>
    </source>
</reference>
<protein>
    <submittedName>
        <fullName evidence="1">Uncharacterized protein</fullName>
    </submittedName>
</protein>
<proteinExistence type="predicted"/>
<organism evidence="1">
    <name type="scientific">termite gut metagenome</name>
    <dbReference type="NCBI Taxonomy" id="433724"/>
    <lineage>
        <taxon>unclassified sequences</taxon>
        <taxon>metagenomes</taxon>
        <taxon>organismal metagenomes</taxon>
    </lineage>
</organism>
<name>A0A5J4QHG9_9ZZZZ</name>